<evidence type="ECO:0000313" key="3">
    <source>
        <dbReference type="Proteomes" id="UP000003577"/>
    </source>
</evidence>
<dbReference type="Proteomes" id="UP000003577">
    <property type="component" value="Unassembled WGS sequence"/>
</dbReference>
<reference evidence="2 3" key="1">
    <citation type="submission" date="2007-03" db="EMBL/GenBank/DDBJ databases">
        <authorList>
            <person name="Fulton L."/>
            <person name="Clifton S."/>
            <person name="Fulton B."/>
            <person name="Xu J."/>
            <person name="Minx P."/>
            <person name="Pepin K.H."/>
            <person name="Johnson M."/>
            <person name="Thiruvilangam P."/>
            <person name="Bhonagiri V."/>
            <person name="Nash W.E."/>
            <person name="Mardis E.R."/>
            <person name="Wilson R.K."/>
        </authorList>
    </citation>
    <scope>NUCLEOTIDE SEQUENCE [LARGE SCALE GENOMIC DNA]</scope>
    <source>
        <strain evidence="2 3">ATCC 27756</strain>
    </source>
</reference>
<organism evidence="2 3">
    <name type="scientific">[Ruminococcus] torques ATCC 27756</name>
    <dbReference type="NCBI Taxonomy" id="411460"/>
    <lineage>
        <taxon>Bacteria</taxon>
        <taxon>Bacillati</taxon>
        <taxon>Bacillota</taxon>
        <taxon>Clostridia</taxon>
        <taxon>Lachnospirales</taxon>
        <taxon>Lachnospiraceae</taxon>
        <taxon>Mediterraneibacter</taxon>
    </lineage>
</organism>
<dbReference type="AlphaFoldDB" id="A5KPX1"/>
<dbReference type="PaxDb" id="411460-RUMTOR_02307"/>
<comment type="caution">
    <text evidence="2">The sequence shown here is derived from an EMBL/GenBank/DDBJ whole genome shotgun (WGS) entry which is preliminary data.</text>
</comment>
<feature type="region of interest" description="Disordered" evidence="1">
    <location>
        <begin position="1"/>
        <end position="31"/>
    </location>
</feature>
<gene>
    <name evidence="2" type="ORF">RUMTOR_02307</name>
</gene>
<evidence type="ECO:0000256" key="1">
    <source>
        <dbReference type="SAM" id="MobiDB-lite"/>
    </source>
</evidence>
<dbReference type="EMBL" id="AAVP02000014">
    <property type="protein sequence ID" value="EDK23463.1"/>
    <property type="molecule type" value="Genomic_DNA"/>
</dbReference>
<accession>A5KPX1</accession>
<protein>
    <submittedName>
        <fullName evidence="2">Uncharacterized protein</fullName>
    </submittedName>
</protein>
<proteinExistence type="predicted"/>
<sequence length="31" mass="3388">MPDTLKKSRLPAFLKAGDERIEPCGKSSQSP</sequence>
<evidence type="ECO:0000313" key="2">
    <source>
        <dbReference type="EMBL" id="EDK23463.1"/>
    </source>
</evidence>
<reference evidence="2 3" key="2">
    <citation type="submission" date="2007-04" db="EMBL/GenBank/DDBJ databases">
        <title>Draft genome sequence of Ruminococcus torques (ATCC 27756).</title>
        <authorList>
            <person name="Sudarsanam P."/>
            <person name="Ley R."/>
            <person name="Guruge J."/>
            <person name="Turnbaugh P.J."/>
            <person name="Mahowald M."/>
            <person name="Liep D."/>
            <person name="Gordon J."/>
        </authorList>
    </citation>
    <scope>NUCLEOTIDE SEQUENCE [LARGE SCALE GENOMIC DNA]</scope>
    <source>
        <strain evidence="2 3">ATCC 27756</strain>
    </source>
</reference>
<name>A5KPX1_9FIRM</name>
<dbReference type="HOGENOM" id="CLU_3398285_0_0_9"/>